<organism evidence="1 2">
    <name type="scientific">Rubus argutus</name>
    <name type="common">Southern blackberry</name>
    <dbReference type="NCBI Taxonomy" id="59490"/>
    <lineage>
        <taxon>Eukaryota</taxon>
        <taxon>Viridiplantae</taxon>
        <taxon>Streptophyta</taxon>
        <taxon>Embryophyta</taxon>
        <taxon>Tracheophyta</taxon>
        <taxon>Spermatophyta</taxon>
        <taxon>Magnoliopsida</taxon>
        <taxon>eudicotyledons</taxon>
        <taxon>Gunneridae</taxon>
        <taxon>Pentapetalae</taxon>
        <taxon>rosids</taxon>
        <taxon>fabids</taxon>
        <taxon>Rosales</taxon>
        <taxon>Rosaceae</taxon>
        <taxon>Rosoideae</taxon>
        <taxon>Rosoideae incertae sedis</taxon>
        <taxon>Rubus</taxon>
    </lineage>
</organism>
<dbReference type="EMBL" id="JBEDUW010000001">
    <property type="protein sequence ID" value="KAK9949407.1"/>
    <property type="molecule type" value="Genomic_DNA"/>
</dbReference>
<dbReference type="AlphaFoldDB" id="A0AAW1YL59"/>
<evidence type="ECO:0000313" key="2">
    <source>
        <dbReference type="Proteomes" id="UP001457282"/>
    </source>
</evidence>
<proteinExistence type="predicted"/>
<dbReference type="Proteomes" id="UP001457282">
    <property type="component" value="Unassembled WGS sequence"/>
</dbReference>
<name>A0AAW1YL59_RUBAR</name>
<gene>
    <name evidence="1" type="ORF">M0R45_004931</name>
</gene>
<reference evidence="1 2" key="1">
    <citation type="journal article" date="2023" name="G3 (Bethesda)">
        <title>A chromosome-length genome assembly and annotation of blackberry (Rubus argutus, cv. 'Hillquist').</title>
        <authorList>
            <person name="Bruna T."/>
            <person name="Aryal R."/>
            <person name="Dudchenko O."/>
            <person name="Sargent D.J."/>
            <person name="Mead D."/>
            <person name="Buti M."/>
            <person name="Cavallini A."/>
            <person name="Hytonen T."/>
            <person name="Andres J."/>
            <person name="Pham M."/>
            <person name="Weisz D."/>
            <person name="Mascagni F."/>
            <person name="Usai G."/>
            <person name="Natali L."/>
            <person name="Bassil N."/>
            <person name="Fernandez G.E."/>
            <person name="Lomsadze A."/>
            <person name="Armour M."/>
            <person name="Olukolu B."/>
            <person name="Poorten T."/>
            <person name="Britton C."/>
            <person name="Davik J."/>
            <person name="Ashrafi H."/>
            <person name="Aiden E.L."/>
            <person name="Borodovsky M."/>
            <person name="Worthington M."/>
        </authorList>
    </citation>
    <scope>NUCLEOTIDE SEQUENCE [LARGE SCALE GENOMIC DNA]</scope>
    <source>
        <strain evidence="1">PI 553951</strain>
    </source>
</reference>
<keyword evidence="2" id="KW-1185">Reference proteome</keyword>
<comment type="caution">
    <text evidence="1">The sequence shown here is derived from an EMBL/GenBank/DDBJ whole genome shotgun (WGS) entry which is preliminary data.</text>
</comment>
<sequence length="131" mass="13313">MVGIEGNVVGKVRNGVAGSGGRVTLGAVGMVGNVGFGKDGIWVLGSGGSVGMEGNGGNVDLGIGRDGNVGNAGAGIVVSKRCRVVWLIWMLDKHNAATIIDNGEQCLKPAILVEIYSTRSKDPASCSIYVI</sequence>
<evidence type="ECO:0000313" key="1">
    <source>
        <dbReference type="EMBL" id="KAK9949407.1"/>
    </source>
</evidence>
<protein>
    <submittedName>
        <fullName evidence="1">Uncharacterized protein</fullName>
    </submittedName>
</protein>
<accession>A0AAW1YL59</accession>